<dbReference type="Proteomes" id="UP000007015">
    <property type="component" value="Chromosome 7"/>
</dbReference>
<reference evidence="2 3" key="1">
    <citation type="journal article" date="2005" name="PLoS Biol.">
        <title>The genomes of Oryza sativa: a history of duplications.</title>
        <authorList>
            <person name="Yu J."/>
            <person name="Wang J."/>
            <person name="Lin W."/>
            <person name="Li S."/>
            <person name="Li H."/>
            <person name="Zhou J."/>
            <person name="Ni P."/>
            <person name="Dong W."/>
            <person name="Hu S."/>
            <person name="Zeng C."/>
            <person name="Zhang J."/>
            <person name="Zhang Y."/>
            <person name="Li R."/>
            <person name="Xu Z."/>
            <person name="Li S."/>
            <person name="Li X."/>
            <person name="Zheng H."/>
            <person name="Cong L."/>
            <person name="Lin L."/>
            <person name="Yin J."/>
            <person name="Geng J."/>
            <person name="Li G."/>
            <person name="Shi J."/>
            <person name="Liu J."/>
            <person name="Lv H."/>
            <person name="Li J."/>
            <person name="Wang J."/>
            <person name="Deng Y."/>
            <person name="Ran L."/>
            <person name="Shi X."/>
            <person name="Wang X."/>
            <person name="Wu Q."/>
            <person name="Li C."/>
            <person name="Ren X."/>
            <person name="Wang J."/>
            <person name="Wang X."/>
            <person name="Li D."/>
            <person name="Liu D."/>
            <person name="Zhang X."/>
            <person name="Ji Z."/>
            <person name="Zhao W."/>
            <person name="Sun Y."/>
            <person name="Zhang Z."/>
            <person name="Bao J."/>
            <person name="Han Y."/>
            <person name="Dong L."/>
            <person name="Ji J."/>
            <person name="Chen P."/>
            <person name="Wu S."/>
            <person name="Liu J."/>
            <person name="Xiao Y."/>
            <person name="Bu D."/>
            <person name="Tan J."/>
            <person name="Yang L."/>
            <person name="Ye C."/>
            <person name="Zhang J."/>
            <person name="Xu J."/>
            <person name="Zhou Y."/>
            <person name="Yu Y."/>
            <person name="Zhang B."/>
            <person name="Zhuang S."/>
            <person name="Wei H."/>
            <person name="Liu B."/>
            <person name="Lei M."/>
            <person name="Yu H."/>
            <person name="Li Y."/>
            <person name="Xu H."/>
            <person name="Wei S."/>
            <person name="He X."/>
            <person name="Fang L."/>
            <person name="Zhang Z."/>
            <person name="Zhang Y."/>
            <person name="Huang X."/>
            <person name="Su Z."/>
            <person name="Tong W."/>
            <person name="Li J."/>
            <person name="Tong Z."/>
            <person name="Li S."/>
            <person name="Ye J."/>
            <person name="Wang L."/>
            <person name="Fang L."/>
            <person name="Lei T."/>
            <person name="Chen C."/>
            <person name="Chen H."/>
            <person name="Xu Z."/>
            <person name="Li H."/>
            <person name="Huang H."/>
            <person name="Zhang F."/>
            <person name="Xu H."/>
            <person name="Li N."/>
            <person name="Zhao C."/>
            <person name="Li S."/>
            <person name="Dong L."/>
            <person name="Huang Y."/>
            <person name="Li L."/>
            <person name="Xi Y."/>
            <person name="Qi Q."/>
            <person name="Li W."/>
            <person name="Zhang B."/>
            <person name="Hu W."/>
            <person name="Zhang Y."/>
            <person name="Tian X."/>
            <person name="Jiao Y."/>
            <person name="Liang X."/>
            <person name="Jin J."/>
            <person name="Gao L."/>
            <person name="Zheng W."/>
            <person name="Hao B."/>
            <person name="Liu S."/>
            <person name="Wang W."/>
            <person name="Yuan L."/>
            <person name="Cao M."/>
            <person name="McDermott J."/>
            <person name="Samudrala R."/>
            <person name="Wang J."/>
            <person name="Wong G.K."/>
            <person name="Yang H."/>
        </authorList>
    </citation>
    <scope>NUCLEOTIDE SEQUENCE [LARGE SCALE GENOMIC DNA]</scope>
    <source>
        <strain evidence="3">cv. 93-11</strain>
    </source>
</reference>
<gene>
    <name evidence="2" type="ORF">OsI_25507</name>
</gene>
<protein>
    <submittedName>
        <fullName evidence="2">Uncharacterized protein</fullName>
    </submittedName>
</protein>
<evidence type="ECO:0000313" key="2">
    <source>
        <dbReference type="EMBL" id="EEC81794.1"/>
    </source>
</evidence>
<sequence length="142" mass="16024">MSFYSPSRFSDITNHKGIYKFWEGVDLNDGLTRVPTSAHFSKIMGTTITATGNIRDINMDKIQLNKELHFTEDGSTWGLIILSGFQGRHQDKRISLDLHLSDALHRSGKQGSLASPSFRRVSIMNERQPSSTRKQPLAFTVE</sequence>
<accession>B8B4R3</accession>
<feature type="compositionally biased region" description="Polar residues" evidence="1">
    <location>
        <begin position="125"/>
        <end position="134"/>
    </location>
</feature>
<evidence type="ECO:0000256" key="1">
    <source>
        <dbReference type="SAM" id="MobiDB-lite"/>
    </source>
</evidence>
<evidence type="ECO:0000313" key="3">
    <source>
        <dbReference type="Proteomes" id="UP000007015"/>
    </source>
</evidence>
<keyword evidence="3" id="KW-1185">Reference proteome</keyword>
<organism evidence="2 3">
    <name type="scientific">Oryza sativa subsp. indica</name>
    <name type="common">Rice</name>
    <dbReference type="NCBI Taxonomy" id="39946"/>
    <lineage>
        <taxon>Eukaryota</taxon>
        <taxon>Viridiplantae</taxon>
        <taxon>Streptophyta</taxon>
        <taxon>Embryophyta</taxon>
        <taxon>Tracheophyta</taxon>
        <taxon>Spermatophyta</taxon>
        <taxon>Magnoliopsida</taxon>
        <taxon>Liliopsida</taxon>
        <taxon>Poales</taxon>
        <taxon>Poaceae</taxon>
        <taxon>BOP clade</taxon>
        <taxon>Oryzoideae</taxon>
        <taxon>Oryzeae</taxon>
        <taxon>Oryzinae</taxon>
        <taxon>Oryza</taxon>
        <taxon>Oryza sativa</taxon>
    </lineage>
</organism>
<feature type="region of interest" description="Disordered" evidence="1">
    <location>
        <begin position="107"/>
        <end position="142"/>
    </location>
</feature>
<dbReference type="AlphaFoldDB" id="B8B4R3"/>
<dbReference type="EMBL" id="CM000132">
    <property type="protein sequence ID" value="EEC81794.1"/>
    <property type="molecule type" value="Genomic_DNA"/>
</dbReference>
<dbReference type="HOGENOM" id="CLU_1819055_0_0_1"/>
<name>B8B4R3_ORYSI</name>
<dbReference type="Gramene" id="BGIOSGA025453-TA">
    <property type="protein sequence ID" value="BGIOSGA025453-PA"/>
    <property type="gene ID" value="BGIOSGA025453"/>
</dbReference>
<proteinExistence type="predicted"/>